<evidence type="ECO:0000313" key="3">
    <source>
        <dbReference type="Proteomes" id="UP000549394"/>
    </source>
</evidence>
<dbReference type="Proteomes" id="UP000549394">
    <property type="component" value="Unassembled WGS sequence"/>
</dbReference>
<keyword evidence="3" id="KW-1185">Reference proteome</keyword>
<name>A0A7I8VEK7_9ANNE</name>
<dbReference type="OrthoDB" id="6250593at2759"/>
<sequence length="112" mass="12512">MLGTYPSSIPEDLCRKRNEVRFAEIQLAVVKDQVERLSLDRRDGGESDGSSASSGSGMDKQRKQSITAMWKKAIKSLGKSDKIGRKQSLTTVLKRVKSIERRDSKDNENIGK</sequence>
<feature type="compositionally biased region" description="Low complexity" evidence="1">
    <location>
        <begin position="48"/>
        <end position="57"/>
    </location>
</feature>
<gene>
    <name evidence="2" type="ORF">DGYR_LOCUS3028</name>
</gene>
<protein>
    <submittedName>
        <fullName evidence="2">DgyrCDS3295</fullName>
    </submittedName>
</protein>
<evidence type="ECO:0000313" key="2">
    <source>
        <dbReference type="EMBL" id="CAD5114151.1"/>
    </source>
</evidence>
<reference evidence="2 3" key="1">
    <citation type="submission" date="2020-08" db="EMBL/GenBank/DDBJ databases">
        <authorList>
            <person name="Hejnol A."/>
        </authorList>
    </citation>
    <scope>NUCLEOTIDE SEQUENCE [LARGE SCALE GENOMIC DNA]</scope>
</reference>
<accession>A0A7I8VEK7</accession>
<dbReference type="AlphaFoldDB" id="A0A7I8VEK7"/>
<proteinExistence type="predicted"/>
<feature type="region of interest" description="Disordered" evidence="1">
    <location>
        <begin position="36"/>
        <end position="66"/>
    </location>
</feature>
<evidence type="ECO:0000256" key="1">
    <source>
        <dbReference type="SAM" id="MobiDB-lite"/>
    </source>
</evidence>
<comment type="caution">
    <text evidence="2">The sequence shown here is derived from an EMBL/GenBank/DDBJ whole genome shotgun (WGS) entry which is preliminary data.</text>
</comment>
<dbReference type="EMBL" id="CAJFCJ010000005">
    <property type="protein sequence ID" value="CAD5114151.1"/>
    <property type="molecule type" value="Genomic_DNA"/>
</dbReference>
<feature type="compositionally biased region" description="Basic and acidic residues" evidence="1">
    <location>
        <begin position="36"/>
        <end position="45"/>
    </location>
</feature>
<organism evidence="2 3">
    <name type="scientific">Dimorphilus gyrociliatus</name>
    <dbReference type="NCBI Taxonomy" id="2664684"/>
    <lineage>
        <taxon>Eukaryota</taxon>
        <taxon>Metazoa</taxon>
        <taxon>Spiralia</taxon>
        <taxon>Lophotrochozoa</taxon>
        <taxon>Annelida</taxon>
        <taxon>Polychaeta</taxon>
        <taxon>Polychaeta incertae sedis</taxon>
        <taxon>Dinophilidae</taxon>
        <taxon>Dimorphilus</taxon>
    </lineage>
</organism>